<dbReference type="Proteomes" id="UP000271031">
    <property type="component" value="Unassembled WGS sequence"/>
</dbReference>
<dbReference type="InterPro" id="IPR021352">
    <property type="entry name" value="DUF2971"/>
</dbReference>
<proteinExistence type="predicted"/>
<evidence type="ECO:0000313" key="2">
    <source>
        <dbReference type="Proteomes" id="UP000271031"/>
    </source>
</evidence>
<dbReference type="Pfam" id="PF11185">
    <property type="entry name" value="DUF2971"/>
    <property type="match status" value="1"/>
</dbReference>
<reference evidence="1 2" key="1">
    <citation type="submission" date="2018-10" db="EMBL/GenBank/DDBJ databases">
        <title>Phylogenomics of Brevibacillus.</title>
        <authorList>
            <person name="Dunlap C."/>
        </authorList>
    </citation>
    <scope>NUCLEOTIDE SEQUENCE [LARGE SCALE GENOMIC DNA]</scope>
    <source>
        <strain evidence="1 2">JCM 15716</strain>
    </source>
</reference>
<organism evidence="1 2">
    <name type="scientific">Brevibacillus fluminis</name>
    <dbReference type="NCBI Taxonomy" id="511487"/>
    <lineage>
        <taxon>Bacteria</taxon>
        <taxon>Bacillati</taxon>
        <taxon>Bacillota</taxon>
        <taxon>Bacilli</taxon>
        <taxon>Bacillales</taxon>
        <taxon>Paenibacillaceae</taxon>
        <taxon>Brevibacillus</taxon>
    </lineage>
</organism>
<accession>A0A3M8DBK8</accession>
<name>A0A3M8DBK8_9BACL</name>
<comment type="caution">
    <text evidence="1">The sequence shown here is derived from an EMBL/GenBank/DDBJ whole genome shotgun (WGS) entry which is preliminary data.</text>
</comment>
<evidence type="ECO:0000313" key="1">
    <source>
        <dbReference type="EMBL" id="RNB84657.1"/>
    </source>
</evidence>
<dbReference type="EMBL" id="RHHQ01000017">
    <property type="protein sequence ID" value="RNB84657.1"/>
    <property type="molecule type" value="Genomic_DNA"/>
</dbReference>
<dbReference type="AlphaFoldDB" id="A0A3M8DBK8"/>
<protein>
    <submittedName>
        <fullName evidence="1">DUF2971 domain-containing protein</fullName>
    </submittedName>
</protein>
<dbReference type="OrthoDB" id="3034312at2"/>
<keyword evidence="2" id="KW-1185">Reference proteome</keyword>
<sequence length="354" mass="40956">MIVPRHLADENPHFAFFGILAGSAGNNNLHDRTDISGKRGKQMQSELNQELLQNVWEEIIHKTKQSKNNRLYHYTNVNGLLGIIKDRGFWVSKADFLNDSEEIIYINRILDGVFDKFQTMVKTQFTEDETSRQLWAMYLKVMGEVRDRIEYSGEELEIFVLSMSENPDSLTLWYNYASGDGYCVGLDTLEFISAFSVDNGILHDDLYCVIGEVVYERSEQEEQLLTSFLKLFSFVKEHLYQIADLEKTLFLGIVATIIGHSIFFKDANFANEEEFRLAFISKDLANQVKFRGRRGVIMPYIDFQLKDKLPLRHIVIGPRNNSDIAKKGVTYFLKKSGYNLEQIQVDYSSVPLRY</sequence>
<gene>
    <name evidence="1" type="ORF">EDM56_21370</name>
</gene>